<comment type="caution">
    <text evidence="1">The sequence shown here is derived from an EMBL/GenBank/DDBJ whole genome shotgun (WGS) entry which is preliminary data.</text>
</comment>
<dbReference type="RefSeq" id="XP_036539768.1">
    <property type="nucleotide sequence ID" value="XM_036682598.1"/>
</dbReference>
<organism evidence="1 2">
    <name type="scientific">Gibberella subglutinans</name>
    <name type="common">Fusarium subglutinans</name>
    <dbReference type="NCBI Taxonomy" id="42677"/>
    <lineage>
        <taxon>Eukaryota</taxon>
        <taxon>Fungi</taxon>
        <taxon>Dikarya</taxon>
        <taxon>Ascomycota</taxon>
        <taxon>Pezizomycotina</taxon>
        <taxon>Sordariomycetes</taxon>
        <taxon>Hypocreomycetidae</taxon>
        <taxon>Hypocreales</taxon>
        <taxon>Nectriaceae</taxon>
        <taxon>Fusarium</taxon>
        <taxon>Fusarium fujikuroi species complex</taxon>
    </lineage>
</organism>
<dbReference type="PANTHER" id="PTHR14187:SF5">
    <property type="entry name" value="HEAT SHOCK 70 KDA PROTEIN 12A"/>
    <property type="match status" value="1"/>
</dbReference>
<accession>A0A8H5V4X1</accession>
<evidence type="ECO:0000313" key="2">
    <source>
        <dbReference type="Proteomes" id="UP000547976"/>
    </source>
</evidence>
<gene>
    <name evidence="1" type="ORF">FSUBG_4592</name>
</gene>
<name>A0A8H5V4X1_GIBSU</name>
<dbReference type="PANTHER" id="PTHR14187">
    <property type="entry name" value="ALPHA KINASE/ELONGATION FACTOR 2 KINASE"/>
    <property type="match status" value="1"/>
</dbReference>
<dbReference type="InterPro" id="IPR043129">
    <property type="entry name" value="ATPase_NBD"/>
</dbReference>
<dbReference type="Proteomes" id="UP000547976">
    <property type="component" value="Unassembled WGS sequence"/>
</dbReference>
<sequence>MFSNKPKQRFDDTTKEPFIKRGKIHFKEADIKETFTMVFDDIVALINSQIEKAEDHHLQVTGIILVGGLGGSPYLYSHLQEIFSDDGIDVLQPNGMKPRTAICQGAVCKAFMDGGDENGQNLAHKPITVTSTISRAHYGVMYHTPFEEGKHLKKDRFWDEDQGEYRADNQMEWYLKKGDCISKSEKLSHPFTAFTIRTGMDDS</sequence>
<keyword evidence="2" id="KW-1185">Reference proteome</keyword>
<dbReference type="SUPFAM" id="SSF53067">
    <property type="entry name" value="Actin-like ATPase domain"/>
    <property type="match status" value="1"/>
</dbReference>
<dbReference type="OrthoDB" id="2963168at2759"/>
<dbReference type="AlphaFoldDB" id="A0A8H5V4X1"/>
<dbReference type="Gene3D" id="3.30.420.40">
    <property type="match status" value="1"/>
</dbReference>
<reference evidence="1 2" key="1">
    <citation type="submission" date="2020-05" db="EMBL/GenBank/DDBJ databases">
        <title>Identification and distribution of gene clusters putatively required for synthesis of sphingolipid metabolism inhibitors in phylogenetically diverse species of the filamentous fungus Fusarium.</title>
        <authorList>
            <person name="Kim H.-S."/>
            <person name="Busman M."/>
            <person name="Brown D.W."/>
            <person name="Divon H."/>
            <person name="Uhlig S."/>
            <person name="Proctor R.H."/>
        </authorList>
    </citation>
    <scope>NUCLEOTIDE SEQUENCE [LARGE SCALE GENOMIC DNA]</scope>
    <source>
        <strain evidence="1 2">NRRL 66333</strain>
    </source>
</reference>
<dbReference type="EMBL" id="JAAOAV010000042">
    <property type="protein sequence ID" value="KAF5608374.1"/>
    <property type="molecule type" value="Genomic_DNA"/>
</dbReference>
<evidence type="ECO:0000313" key="1">
    <source>
        <dbReference type="EMBL" id="KAF5608374.1"/>
    </source>
</evidence>
<protein>
    <submittedName>
        <fullName evidence="1">Hsp70 family chaperone</fullName>
    </submittedName>
</protein>
<dbReference type="GeneID" id="59317316"/>
<proteinExistence type="predicted"/>